<dbReference type="GO" id="GO:0005634">
    <property type="term" value="C:nucleus"/>
    <property type="evidence" value="ECO:0007669"/>
    <property type="project" value="TreeGrafter"/>
</dbReference>
<feature type="region of interest" description="Disordered" evidence="2">
    <location>
        <begin position="346"/>
        <end position="370"/>
    </location>
</feature>
<dbReference type="OrthoDB" id="5873279at2759"/>
<dbReference type="GO" id="GO:0031588">
    <property type="term" value="C:nucleotide-activated protein kinase complex"/>
    <property type="evidence" value="ECO:0007669"/>
    <property type="project" value="TreeGrafter"/>
</dbReference>
<feature type="compositionally biased region" description="Polar residues" evidence="2">
    <location>
        <begin position="237"/>
        <end position="247"/>
    </location>
</feature>
<feature type="compositionally biased region" description="Polar residues" evidence="2">
    <location>
        <begin position="453"/>
        <end position="468"/>
    </location>
</feature>
<feature type="region of interest" description="Disordered" evidence="2">
    <location>
        <begin position="394"/>
        <end position="523"/>
    </location>
</feature>
<dbReference type="Pfam" id="PF16561">
    <property type="entry name" value="AMPK1_CBM"/>
    <property type="match status" value="1"/>
</dbReference>
<keyword evidence="5" id="KW-1185">Reference proteome</keyword>
<evidence type="ECO:0000259" key="3">
    <source>
        <dbReference type="Pfam" id="PF16561"/>
    </source>
</evidence>
<protein>
    <recommendedName>
        <fullName evidence="3">AMP-activated protein kinase glycogen-binding domain-containing protein</fullName>
    </recommendedName>
</protein>
<evidence type="ECO:0000256" key="2">
    <source>
        <dbReference type="SAM" id="MobiDB-lite"/>
    </source>
</evidence>
<accession>A0A164ZCB7</accession>
<dbReference type="PANTHER" id="PTHR10343">
    <property type="entry name" value="5'-AMP-ACTIVATED PROTEIN KINASE , BETA SUBUNIT"/>
    <property type="match status" value="1"/>
</dbReference>
<dbReference type="GO" id="GO:0019901">
    <property type="term" value="F:protein kinase binding"/>
    <property type="evidence" value="ECO:0007669"/>
    <property type="project" value="TreeGrafter"/>
</dbReference>
<evidence type="ECO:0000256" key="1">
    <source>
        <dbReference type="ARBA" id="ARBA00038216"/>
    </source>
</evidence>
<feature type="compositionally biased region" description="Basic and acidic residues" evidence="2">
    <location>
        <begin position="348"/>
        <end position="362"/>
    </location>
</feature>
<comment type="similarity">
    <text evidence="1">Belongs to the CRP1/MDG1 family.</text>
</comment>
<dbReference type="InterPro" id="IPR032640">
    <property type="entry name" value="AMPK1_CBM"/>
</dbReference>
<reference evidence="4 5" key="1">
    <citation type="journal article" date="2016" name="Mol. Biol. Evol.">
        <title>Comparative Genomics of Early-Diverging Mushroom-Forming Fungi Provides Insights into the Origins of Lignocellulose Decay Capabilities.</title>
        <authorList>
            <person name="Nagy L.G."/>
            <person name="Riley R."/>
            <person name="Tritt A."/>
            <person name="Adam C."/>
            <person name="Daum C."/>
            <person name="Floudas D."/>
            <person name="Sun H."/>
            <person name="Yadav J.S."/>
            <person name="Pangilinan J."/>
            <person name="Larsson K.H."/>
            <person name="Matsuura K."/>
            <person name="Barry K."/>
            <person name="Labutti K."/>
            <person name="Kuo R."/>
            <person name="Ohm R.A."/>
            <person name="Bhattacharya S.S."/>
            <person name="Shirouzu T."/>
            <person name="Yoshinaga Y."/>
            <person name="Martin F.M."/>
            <person name="Grigoriev I.V."/>
            <person name="Hibbett D.S."/>
        </authorList>
    </citation>
    <scope>NUCLEOTIDE SEQUENCE [LARGE SCALE GENOMIC DNA]</scope>
    <source>
        <strain evidence="4 5">HHB9708</strain>
    </source>
</reference>
<feature type="region of interest" description="Disordered" evidence="2">
    <location>
        <begin position="223"/>
        <end position="249"/>
    </location>
</feature>
<dbReference type="PANTHER" id="PTHR10343:SF81">
    <property type="entry name" value="CRUCIFORM DNA-RECOGNIZING PROTEIN 1-RELATED"/>
    <property type="match status" value="1"/>
</dbReference>
<sequence length="523" mass="54473">MAELFEATFVWAHTEADHVMLTGTFDNWSKSIPLKKTDNGFQGTVKVPWGSTVFYKFLVDDVWSLNETQPTAVDPIGNVNNVFVVPMKPIQPYTDPYPAVKPETVAAVEGEKIAQVEFTPTTVETVTAAVSDAATKAHEAVILPAVAAVAAALPDSNTVAEKAQAAHETIIAPVVNTVSDSLPANTTEAVEAVKENVVAPVVETAKSMGPADPEAATKALEDLTINPTDPTPDYPMQSDTSATTTEPSTLQTSAASALAYVASGVGVVIHNMVGFDPINADKIRIDSPVVETISEIPTGLGESAAAAPVPTEASIPTEVAPEVPIAIVPVNVESTAEPVVVPEAPMSEAKEPAPDAAAKEPIPEPAPVVPAPAAEISTHTPAAAVGVAQESKPVAPSVPSAAPAEMKEVEATPVPPAVPEKAKESEKPVPPPIQTTTNGMSSVPMPKKGSELNVPSSVPSSAQSTPRKSSLFGHRRTSSDASETSSPGKNGSTRKKRSSIIGKIKSVFHHHHHDEKHEQHSSK</sequence>
<dbReference type="EMBL" id="KV419396">
    <property type="protein sequence ID" value="KZS97609.1"/>
    <property type="molecule type" value="Genomic_DNA"/>
</dbReference>
<dbReference type="Gene3D" id="2.60.40.10">
    <property type="entry name" value="Immunoglobulins"/>
    <property type="match status" value="1"/>
</dbReference>
<dbReference type="GO" id="GO:0007165">
    <property type="term" value="P:signal transduction"/>
    <property type="evidence" value="ECO:0007669"/>
    <property type="project" value="TreeGrafter"/>
</dbReference>
<dbReference type="InterPro" id="IPR014756">
    <property type="entry name" value="Ig_E-set"/>
</dbReference>
<feature type="compositionally biased region" description="Polar residues" evidence="2">
    <location>
        <begin position="479"/>
        <end position="491"/>
    </location>
</feature>
<dbReference type="GO" id="GO:0005737">
    <property type="term" value="C:cytoplasm"/>
    <property type="evidence" value="ECO:0007669"/>
    <property type="project" value="TreeGrafter"/>
</dbReference>
<organism evidence="4 5">
    <name type="scientific">Sistotremastrum niveocremeum HHB9708</name>
    <dbReference type="NCBI Taxonomy" id="1314777"/>
    <lineage>
        <taxon>Eukaryota</taxon>
        <taxon>Fungi</taxon>
        <taxon>Dikarya</taxon>
        <taxon>Basidiomycota</taxon>
        <taxon>Agaricomycotina</taxon>
        <taxon>Agaricomycetes</taxon>
        <taxon>Sistotremastrales</taxon>
        <taxon>Sistotremastraceae</taxon>
        <taxon>Sertulicium</taxon>
        <taxon>Sertulicium niveocremeum</taxon>
    </lineage>
</organism>
<gene>
    <name evidence="4" type="ORF">SISNIDRAFT_492965</name>
</gene>
<evidence type="ECO:0000313" key="4">
    <source>
        <dbReference type="EMBL" id="KZS97609.1"/>
    </source>
</evidence>
<name>A0A164ZCB7_9AGAM</name>
<proteinExistence type="inferred from homology"/>
<dbReference type="STRING" id="1314777.A0A164ZCB7"/>
<dbReference type="InterPro" id="IPR013783">
    <property type="entry name" value="Ig-like_fold"/>
</dbReference>
<dbReference type="CDD" id="cd02859">
    <property type="entry name" value="E_set_AMPKbeta_like_N"/>
    <property type="match status" value="1"/>
</dbReference>
<feature type="domain" description="AMP-activated protein kinase glycogen-binding" evidence="3">
    <location>
        <begin position="7"/>
        <end position="87"/>
    </location>
</feature>
<evidence type="ECO:0000313" key="5">
    <source>
        <dbReference type="Proteomes" id="UP000076722"/>
    </source>
</evidence>
<dbReference type="InterPro" id="IPR050827">
    <property type="entry name" value="CRP1_MDG1_kinase"/>
</dbReference>
<dbReference type="AlphaFoldDB" id="A0A164ZCB7"/>
<feature type="compositionally biased region" description="Low complexity" evidence="2">
    <location>
        <begin position="394"/>
        <end position="404"/>
    </location>
</feature>
<dbReference type="SUPFAM" id="SSF81296">
    <property type="entry name" value="E set domains"/>
    <property type="match status" value="1"/>
</dbReference>
<dbReference type="Proteomes" id="UP000076722">
    <property type="component" value="Unassembled WGS sequence"/>
</dbReference>